<dbReference type="Pfam" id="PF02698">
    <property type="entry name" value="DUF218"/>
    <property type="match status" value="1"/>
</dbReference>
<feature type="domain" description="DUF218" evidence="1">
    <location>
        <begin position="28"/>
        <end position="152"/>
    </location>
</feature>
<name>A0A1G7MXS2_CHIFI</name>
<dbReference type="EMBL" id="FNBN01000002">
    <property type="protein sequence ID" value="SDF66608.1"/>
    <property type="molecule type" value="Genomic_DNA"/>
</dbReference>
<dbReference type="Proteomes" id="UP000199045">
    <property type="component" value="Unassembled WGS sequence"/>
</dbReference>
<dbReference type="RefSeq" id="WP_089831082.1">
    <property type="nucleotide sequence ID" value="NZ_FNBN01000002.1"/>
</dbReference>
<dbReference type="InterPro" id="IPR051599">
    <property type="entry name" value="Cell_Envelope_Assoc"/>
</dbReference>
<dbReference type="AlphaFoldDB" id="A0A1G7MXS2"/>
<dbReference type="PANTHER" id="PTHR30336:SF20">
    <property type="entry name" value="DUF218 DOMAIN-CONTAINING PROTEIN"/>
    <property type="match status" value="1"/>
</dbReference>
<evidence type="ECO:0000259" key="1">
    <source>
        <dbReference type="Pfam" id="PF02698"/>
    </source>
</evidence>
<dbReference type="InterPro" id="IPR014729">
    <property type="entry name" value="Rossmann-like_a/b/a_fold"/>
</dbReference>
<protein>
    <submittedName>
        <fullName evidence="2">Uncharacterized SAM-binding protein YcdF, DUF218 family</fullName>
    </submittedName>
</protein>
<evidence type="ECO:0000313" key="2">
    <source>
        <dbReference type="EMBL" id="SDF66608.1"/>
    </source>
</evidence>
<accession>A0A1G7MXS2</accession>
<dbReference type="PANTHER" id="PTHR30336">
    <property type="entry name" value="INNER MEMBRANE PROTEIN, PROBABLE PERMEASE"/>
    <property type="match status" value="1"/>
</dbReference>
<evidence type="ECO:0000313" key="3">
    <source>
        <dbReference type="Proteomes" id="UP000199045"/>
    </source>
</evidence>
<reference evidence="2 3" key="1">
    <citation type="submission" date="2016-10" db="EMBL/GenBank/DDBJ databases">
        <authorList>
            <person name="de Groot N.N."/>
        </authorList>
    </citation>
    <scope>NUCLEOTIDE SEQUENCE [LARGE SCALE GENOMIC DNA]</scope>
    <source>
        <strain evidence="2 3">DSM 527</strain>
    </source>
</reference>
<dbReference type="InterPro" id="IPR003848">
    <property type="entry name" value="DUF218"/>
</dbReference>
<proteinExistence type="predicted"/>
<gene>
    <name evidence="2" type="ORF">SAMN04488121_102595</name>
</gene>
<dbReference type="Gene3D" id="3.40.50.620">
    <property type="entry name" value="HUPs"/>
    <property type="match status" value="1"/>
</dbReference>
<dbReference type="GO" id="GO:0005886">
    <property type="term" value="C:plasma membrane"/>
    <property type="evidence" value="ECO:0007669"/>
    <property type="project" value="TreeGrafter"/>
</dbReference>
<dbReference type="OrthoDB" id="9782395at2"/>
<sequence length="216" mass="24366">MQSDNRTFGLAQKIWDYLCLHQEIKASDCILALGSHDTSVAERAADIFMEGLAPLIVFSGGFGYLTQETWKVSEAETFAELAIKRGVPESAILLENKSTNTGENVVFSMQLLKERNIHPSSLILVHKPYMERRTYATFRNHFKEVPISVTSPQISMAEYLSSGIIPYETFLDTLAGDLYRIKTYSSKGFQIPQEIPEDVWVAYTELVGLGFDKRIN</sequence>
<dbReference type="CDD" id="cd06259">
    <property type="entry name" value="YdcF-like"/>
    <property type="match status" value="1"/>
</dbReference>
<organism evidence="2 3">
    <name type="scientific">Chitinophaga filiformis</name>
    <name type="common">Myxococcus filiformis</name>
    <name type="synonym">Flexibacter filiformis</name>
    <dbReference type="NCBI Taxonomy" id="104663"/>
    <lineage>
        <taxon>Bacteria</taxon>
        <taxon>Pseudomonadati</taxon>
        <taxon>Bacteroidota</taxon>
        <taxon>Chitinophagia</taxon>
        <taxon>Chitinophagales</taxon>
        <taxon>Chitinophagaceae</taxon>
        <taxon>Chitinophaga</taxon>
    </lineage>
</organism>
<dbReference type="STRING" id="104663.SAMN04488121_102595"/>